<proteinExistence type="predicted"/>
<dbReference type="InterPro" id="IPR012334">
    <property type="entry name" value="Pectin_lyas_fold"/>
</dbReference>
<comment type="caution">
    <text evidence="2">The sequence shown here is derived from an EMBL/GenBank/DDBJ whole genome shotgun (WGS) entry which is preliminary data.</text>
</comment>
<dbReference type="AlphaFoldDB" id="A0A5J5G8X4"/>
<gene>
    <name evidence="2" type="ORF">F4V43_11325</name>
</gene>
<dbReference type="Pfam" id="PF12571">
    <property type="entry name" value="Phage_tail_fib"/>
    <property type="match status" value="1"/>
</dbReference>
<dbReference type="EMBL" id="VYKK01000015">
    <property type="protein sequence ID" value="KAA9003994.1"/>
    <property type="molecule type" value="Genomic_DNA"/>
</dbReference>
<sequence>MAAFGGMTLTNKGLVLQGKAQAGTPLNYTRIAVGDGSLSGQSIPALNSLISPKKSLPVTRLQIQPPNKAVIGTVLRNAEMTSGFYFREVGVFAQDPDAGEILYAYANAGTSAEYIVPGGGSDVIEKAFNCIVAVGTAANVTAVIDESLVFARESEFTTHRTAAELDHPDGSVTAAKLAPAAATDAAIGSRTVSDSTAPTGDTGTLTGIVGWLANMVKAITGKTSWRTPPATTLEAASGHMKDTTVHLTPAERASWNAKETTTGAQAKADAAQAAAIAAAAADAAAKANAAAAASIPASQKGVANGLATLDATTRLPAGQLPASVPQQTTADVTYYVRTDGNDGNNGLANTAAGAFRTIGKAISVIPAIVNHNLTIVVAAGTYNEDIVVLGKTGAGAINLYAGGGTVNVLSLSVVRCGVIVAVNTIVMTTASKDAISVYQSVALNLTSVSATASASSYAGVNADTSNVYIYSSTFSNKSRGIFASFNSKVISINNSGTGNSQGLFADGGGQVTKYGTQPGGIVVEAIGNGIITSGVLNPWGDSNVLQRTFINASKNTAQSISANTKTKLTFEVENYDTLNEWNNNRFTANKEGKFHIDVHIGVTASVVGQFVDLILVANGLDSATTRIFCNSSLTGASLTLSDTLYISSSGQYVEFYVYSNAAFSVEQFGDRNRVKITASA</sequence>
<protein>
    <recommendedName>
        <fullName evidence="1">Phage tail fibre protein N-terminal domain-containing protein</fullName>
    </recommendedName>
</protein>
<accession>A0A5J5G8X4</accession>
<evidence type="ECO:0000313" key="2">
    <source>
        <dbReference type="EMBL" id="KAA9003994.1"/>
    </source>
</evidence>
<dbReference type="InterPro" id="IPR022225">
    <property type="entry name" value="Phage_tail_fibre_N"/>
</dbReference>
<evidence type="ECO:0000313" key="3">
    <source>
        <dbReference type="Proteomes" id="UP000367750"/>
    </source>
</evidence>
<organism evidence="2 3">
    <name type="scientific">Paenibacillus spiritus</name>
    <dbReference type="NCBI Taxonomy" id="2496557"/>
    <lineage>
        <taxon>Bacteria</taxon>
        <taxon>Bacillati</taxon>
        <taxon>Bacillota</taxon>
        <taxon>Bacilli</taxon>
        <taxon>Bacillales</taxon>
        <taxon>Paenibacillaceae</taxon>
        <taxon>Paenibacillus</taxon>
    </lineage>
</organism>
<dbReference type="Gene3D" id="2.160.20.10">
    <property type="entry name" value="Single-stranded right-handed beta-helix, Pectin lyase-like"/>
    <property type="match status" value="1"/>
</dbReference>
<keyword evidence="3" id="KW-1185">Reference proteome</keyword>
<evidence type="ECO:0000259" key="1">
    <source>
        <dbReference type="Pfam" id="PF12571"/>
    </source>
</evidence>
<dbReference type="InterPro" id="IPR011050">
    <property type="entry name" value="Pectin_lyase_fold/virulence"/>
</dbReference>
<feature type="domain" description="Phage tail fibre protein N-terminal" evidence="1">
    <location>
        <begin position="8"/>
        <end position="152"/>
    </location>
</feature>
<dbReference type="SUPFAM" id="SSF51126">
    <property type="entry name" value="Pectin lyase-like"/>
    <property type="match status" value="1"/>
</dbReference>
<reference evidence="2 3" key="1">
    <citation type="submission" date="2019-09" db="EMBL/GenBank/DDBJ databases">
        <title>Bacillus ochoae sp. nov., Paenibacillus whitsoniae sp. nov., Paenibacillus spiritus sp. nov. Isolated from the Mars Exploration Rover during spacecraft assembly.</title>
        <authorList>
            <person name="Seuylemezian A."/>
            <person name="Vaishampayan P."/>
        </authorList>
    </citation>
    <scope>NUCLEOTIDE SEQUENCE [LARGE SCALE GENOMIC DNA]</scope>
    <source>
        <strain evidence="2 3">MER_111</strain>
    </source>
</reference>
<dbReference type="RefSeq" id="WP_150458349.1">
    <property type="nucleotide sequence ID" value="NZ_VYKK01000015.1"/>
</dbReference>
<name>A0A5J5G8X4_9BACL</name>
<dbReference type="OrthoDB" id="1624444at2"/>
<dbReference type="Proteomes" id="UP000367750">
    <property type="component" value="Unassembled WGS sequence"/>
</dbReference>